<proteinExistence type="predicted"/>
<comment type="caution">
    <text evidence="1">The sequence shown here is derived from an EMBL/GenBank/DDBJ whole genome shotgun (WGS) entry which is preliminary data.</text>
</comment>
<dbReference type="RefSeq" id="WP_222012533.1">
    <property type="nucleotide sequence ID" value="NZ_JABTXI010000020.1"/>
</dbReference>
<reference evidence="1 2" key="1">
    <citation type="submission" date="2020-06" db="EMBL/GenBank/DDBJ databases">
        <title>Global-level population genomics: horizontal gene transfer, symbiosis and evolution in Rhizobia.</title>
        <authorList>
            <person name="Gai Y."/>
        </authorList>
    </citation>
    <scope>NUCLEOTIDE SEQUENCE [LARGE SCALE GENOMIC DNA]</scope>
    <source>
        <strain evidence="1 2">PLR6_1b</strain>
    </source>
</reference>
<dbReference type="EMBL" id="JABTXI010000020">
    <property type="protein sequence ID" value="MBY3594178.1"/>
    <property type="molecule type" value="Genomic_DNA"/>
</dbReference>
<evidence type="ECO:0000313" key="1">
    <source>
        <dbReference type="EMBL" id="MBY3594178.1"/>
    </source>
</evidence>
<dbReference type="Proteomes" id="UP000720124">
    <property type="component" value="Unassembled WGS sequence"/>
</dbReference>
<protein>
    <submittedName>
        <fullName evidence="1">Uncharacterized protein</fullName>
    </submittedName>
</protein>
<name>A0ABS7LSD8_9HYPH</name>
<gene>
    <name evidence="1" type="ORF">HJA87_30580</name>
</gene>
<sequence>MKEMRAFFAAVLMAMLKLVEGGIKGFEWCWQRFLGLLPGGGGGGTVMPPKRLDLPDVDDAHQAKAEAADQQRAADYMLSSPERVALAWARASKEDRDTIPLTKLTTDQIDWLEVRLTDDQLKILASEKSEYKVAAALAGQEGAIFGVPSVPARNKKSGPGLSDRIMDFRAGGIERPPAYVH</sequence>
<evidence type="ECO:0000313" key="2">
    <source>
        <dbReference type="Proteomes" id="UP000720124"/>
    </source>
</evidence>
<organism evidence="1 2">
    <name type="scientific">Rhizobium bangladeshense</name>
    <dbReference type="NCBI Taxonomy" id="1138189"/>
    <lineage>
        <taxon>Bacteria</taxon>
        <taxon>Pseudomonadati</taxon>
        <taxon>Pseudomonadota</taxon>
        <taxon>Alphaproteobacteria</taxon>
        <taxon>Hyphomicrobiales</taxon>
        <taxon>Rhizobiaceae</taxon>
        <taxon>Rhizobium/Agrobacterium group</taxon>
        <taxon>Rhizobium</taxon>
    </lineage>
</organism>
<accession>A0ABS7LSD8</accession>
<keyword evidence="2" id="KW-1185">Reference proteome</keyword>